<sequence length="1534" mass="171131">MPEIPSPSAVDILTQLVTGPSLREVASKTLRPALKTLYPDLEIDPQRAVVVRPTWVIQGDRVVPGRHLIESLTDTLVRLGLSGTAVTYLDGEHYLTLQPDQPAAIQLPVKISAIGKLLNDLAPLLFIAYKEQQVNYWDEFTYPGQPRWQQMSQSLRKLWNVEANPDWDTDQRTMVEAVYQHPDNHQRRPTGKYQVRACLVDLDRNEGDQQNHLSLLDTAVLIGTDGQRTWIITYSVIQGFESFESLDELGKALLRRYGTDASGVGLAWRLFEPQGNFFDYQACTLIALEADALGAINFFQESGPRPPYPHPGTVGDPREPTPRLKPHIERLRPMLPAWLDSAAPADQTRYSRHLLDLTMVQHANKGKTFQSEVVSLQAFTRDALKQQMLKDHPKAGDVAIDDIEISITSLVVWGTFVLPGNTQTQTLSLIELALQNLAGQPIGNKTVRYKDGSELPDWMTVSYVETLVSTVDIGKTYPAHLQNLLVDDTEQATALQGLYTSQLPIELPLLALQNKIQGKAGMTYLGYRYVVAALASTDEERHVDHEEVVIRPLAFVAHRTRSEADTVDNMFIIGPRAVEKGPCVLYRPLFEMALMQFPSHANLTYEIQQSRQLRESVLAWLPDDVRFNYSQFVFTARLPSVWTIPQLLINPTTALDMSGPVALGTAAIEQDVLATLHNSNVQAVITQADRQSVSDAEARWATLKHGGWMLFNAALPFLGRSVGTAAWIWQIMDDLQEVSDVANEQSGKIAWTALTDILLALGMVLAHRAAVGDKPQSEPLTQEETVQPITTAAVISTALKLPDISGSALPSTHELSVNPFAALKRSPVALTTLLESFQIAKPRGIGDAASEGTHRHLYPRQKQWFAPVGKRWFEVTINEHADVQIIDSRQATARPGPLLTRTANGQWVIDLRLRLRGGGLDSALEKAQDFSKKTAKQLTAQISAFDVTMTAKQIQLDAHRAALDNALAQSRAQLREQYLTTLESQRKAYATNIEQIKALNHKEPIPNYRTVMIQRLQMQLFLGQEWLELHSTELQTSLKTMQTMLADESRFALQAFIDTFEKMTDQTQAIIEKMESAQTRFDELTLLGKEAVEVIQLYRKMLPNYDLNDLKLLQISLGQEICIKPGDTPIDASARQTLATLIEDAALSIQSTLNLTSDESLDNLRDRTDALSNVAEQFTAIDQRFGDLLIDYPEQINTARLEHVRSRVSAFKARTDVKLVELLRYKHLLEPLPGPSRPTSASSSTRRIIKTKSRGTLVGERKKSIESPDTDLVEVRTTLTGVIATFQEESPGVWVEQRTAKPKPPKPSPNLNTSIREGQALIDGLATFHRRIEAQLKRGPRIPVEVEEDYHKQAAILRKANADIDEALTASNLTADLKKPTEALGHKLDEAANNLEAKGTSTRIRMVKQQPPTAAGILWLKDKGEVTTSQTVTRRRLRSHANDFLDEYEIRDVHTHKVLCYAHFHYSSAQAPVTPFPTGHMKTVAQRHMGGAYEPRLLNNQALIDIHRSTISDKSAQTLFLKPATPVVTESTLS</sequence>
<accession>A0A5E6PJ95</accession>
<feature type="region of interest" description="Disordered" evidence="1">
    <location>
        <begin position="1294"/>
        <end position="1313"/>
    </location>
</feature>
<dbReference type="Proteomes" id="UP000327167">
    <property type="component" value="Unassembled WGS sequence"/>
</dbReference>
<dbReference type="InterPro" id="IPR046673">
    <property type="entry name" value="ToxA_N"/>
</dbReference>
<organism evidence="3 4">
    <name type="scientific">Pseudomonas fluorescens</name>
    <dbReference type="NCBI Taxonomy" id="294"/>
    <lineage>
        <taxon>Bacteria</taxon>
        <taxon>Pseudomonadati</taxon>
        <taxon>Pseudomonadota</taxon>
        <taxon>Gammaproteobacteria</taxon>
        <taxon>Pseudomonadales</taxon>
        <taxon>Pseudomonadaceae</taxon>
        <taxon>Pseudomonas</taxon>
    </lineage>
</organism>
<protein>
    <recommendedName>
        <fullName evidence="2">Dermonecrotic toxin N-terminal domain-containing protein</fullName>
    </recommendedName>
</protein>
<evidence type="ECO:0000313" key="3">
    <source>
        <dbReference type="EMBL" id="VVM42419.1"/>
    </source>
</evidence>
<name>A0A5E6PJ95_PSEFL</name>
<dbReference type="RefSeq" id="WP_150649073.1">
    <property type="nucleotide sequence ID" value="NZ_CABVHJ010000001.1"/>
</dbReference>
<gene>
    <name evidence="3" type="ORF">PS655_00358</name>
</gene>
<evidence type="ECO:0000313" key="4">
    <source>
        <dbReference type="Proteomes" id="UP000327167"/>
    </source>
</evidence>
<evidence type="ECO:0000256" key="1">
    <source>
        <dbReference type="SAM" id="MobiDB-lite"/>
    </source>
</evidence>
<feature type="domain" description="Dermonecrotic toxin N-terminal" evidence="2">
    <location>
        <begin position="374"/>
        <end position="614"/>
    </location>
</feature>
<evidence type="ECO:0000259" key="2">
    <source>
        <dbReference type="Pfam" id="PF20178"/>
    </source>
</evidence>
<dbReference type="EMBL" id="CABVHJ010000001">
    <property type="protein sequence ID" value="VVM42419.1"/>
    <property type="molecule type" value="Genomic_DNA"/>
</dbReference>
<dbReference type="Pfam" id="PF20178">
    <property type="entry name" value="ToxA_N"/>
    <property type="match status" value="1"/>
</dbReference>
<proteinExistence type="predicted"/>
<reference evidence="3 4" key="1">
    <citation type="submission" date="2019-09" db="EMBL/GenBank/DDBJ databases">
        <authorList>
            <person name="Chandra G."/>
            <person name="Truman W A."/>
        </authorList>
    </citation>
    <scope>NUCLEOTIDE SEQUENCE [LARGE SCALE GENOMIC DNA]</scope>
    <source>
        <strain evidence="3">PS655</strain>
    </source>
</reference>